<dbReference type="GO" id="GO:0005829">
    <property type="term" value="C:cytosol"/>
    <property type="evidence" value="ECO:0007669"/>
    <property type="project" value="UniProtKB-SubCell"/>
</dbReference>
<keyword evidence="21" id="KW-1185">Reference proteome</keyword>
<dbReference type="FunFam" id="3.10.20.90:FF:000049">
    <property type="entry name" value="RB1-inducible coiled-coil protein 1 isoform X1"/>
    <property type="match status" value="1"/>
</dbReference>
<keyword evidence="13" id="KW-0131">Cell cycle</keyword>
<evidence type="ECO:0000256" key="16">
    <source>
        <dbReference type="ARBA" id="ARBA00080154"/>
    </source>
</evidence>
<evidence type="ECO:0000256" key="2">
    <source>
        <dbReference type="ARBA" id="ARBA00004329"/>
    </source>
</evidence>
<dbReference type="Gene3D" id="3.10.20.90">
    <property type="entry name" value="Phosphatidylinositol 3-kinase Catalytic Subunit, Chain A, domain 1"/>
    <property type="match status" value="1"/>
</dbReference>
<evidence type="ECO:0000313" key="21">
    <source>
        <dbReference type="Proteomes" id="UP001154078"/>
    </source>
</evidence>
<dbReference type="InterPro" id="IPR040040">
    <property type="entry name" value="ATG11"/>
</dbReference>
<proteinExistence type="predicted"/>
<feature type="coiled-coil region" evidence="17">
    <location>
        <begin position="741"/>
        <end position="793"/>
    </location>
</feature>
<dbReference type="GO" id="GO:0060090">
    <property type="term" value="F:molecular adaptor activity"/>
    <property type="evidence" value="ECO:0007669"/>
    <property type="project" value="TreeGrafter"/>
</dbReference>
<dbReference type="GO" id="GO:1990316">
    <property type="term" value="C:Atg1/ULK1 kinase complex"/>
    <property type="evidence" value="ECO:0007669"/>
    <property type="project" value="TreeGrafter"/>
</dbReference>
<evidence type="ECO:0000256" key="12">
    <source>
        <dbReference type="ARBA" id="ARBA00023242"/>
    </source>
</evidence>
<evidence type="ECO:0000256" key="18">
    <source>
        <dbReference type="SAM" id="MobiDB-lite"/>
    </source>
</evidence>
<dbReference type="PROSITE" id="PS00299">
    <property type="entry name" value="UBIQUITIN_1"/>
    <property type="match status" value="1"/>
</dbReference>
<comment type="function">
    <text evidence="14">Involved in autophagy. Regulates early events but also late events of autophagosome formation through direct interaction with Atg16L1. Required for the formation of the autophagosome-like double-membrane structure that surrounds the Salmonella-containing vacuole (SCV) during S.typhimurium infection and subsequent xenophagy. Involved in repair of DNA damage caused by ionizing radiation, which subsequently improves cell survival by decreasing apoptosis. Inhibits PTK2/FAK1 and PTK2B/PYK2 kinase activity, affecting their downstream signaling pathways. Plays a role as a modulator of TGF-beta-signaling by restricting substrate specificity of RNF111. Functions as a DNA-binding transcription factor. Is a potent regulator of the RB1 pathway through induction of RB1 expression. Plays a crucial role in muscular differentiation. Plays an indispensable role in fetal hematopoiesis and in the regulation of neuronal homeostasis.</text>
</comment>
<evidence type="ECO:0000256" key="4">
    <source>
        <dbReference type="ARBA" id="ARBA00004514"/>
    </source>
</evidence>
<gene>
    <name evidence="20" type="ORF">MELIAE_LOCUS7697</name>
</gene>
<accession>A0A9P0FIV2</accession>
<evidence type="ECO:0000256" key="6">
    <source>
        <dbReference type="ARBA" id="ARBA00022553"/>
    </source>
</evidence>
<dbReference type="GO" id="GO:0019901">
    <property type="term" value="F:protein kinase binding"/>
    <property type="evidence" value="ECO:0007669"/>
    <property type="project" value="UniProtKB-ARBA"/>
</dbReference>
<evidence type="ECO:0000256" key="15">
    <source>
        <dbReference type="ARBA" id="ARBA00069790"/>
    </source>
</evidence>
<reference evidence="20" key="1">
    <citation type="submission" date="2021-12" db="EMBL/GenBank/DDBJ databases">
        <authorList>
            <person name="King R."/>
        </authorList>
    </citation>
    <scope>NUCLEOTIDE SEQUENCE</scope>
</reference>
<dbReference type="Pfam" id="PF04108">
    <property type="entry name" value="ATG17_like"/>
    <property type="match status" value="1"/>
</dbReference>
<organism evidence="20 21">
    <name type="scientific">Brassicogethes aeneus</name>
    <name type="common">Rape pollen beetle</name>
    <name type="synonym">Meligethes aeneus</name>
    <dbReference type="NCBI Taxonomy" id="1431903"/>
    <lineage>
        <taxon>Eukaryota</taxon>
        <taxon>Metazoa</taxon>
        <taxon>Ecdysozoa</taxon>
        <taxon>Arthropoda</taxon>
        <taxon>Hexapoda</taxon>
        <taxon>Insecta</taxon>
        <taxon>Pterygota</taxon>
        <taxon>Neoptera</taxon>
        <taxon>Endopterygota</taxon>
        <taxon>Coleoptera</taxon>
        <taxon>Polyphaga</taxon>
        <taxon>Cucujiformia</taxon>
        <taxon>Nitidulidae</taxon>
        <taxon>Meligethinae</taxon>
        <taxon>Brassicogethes</taxon>
    </lineage>
</organism>
<dbReference type="AlphaFoldDB" id="A0A9P0FIV2"/>
<evidence type="ECO:0000256" key="9">
    <source>
        <dbReference type="ARBA" id="ARBA00023054"/>
    </source>
</evidence>
<evidence type="ECO:0000256" key="8">
    <source>
        <dbReference type="ARBA" id="ARBA00023015"/>
    </source>
</evidence>
<feature type="domain" description="Autophagy protein ATG17-like" evidence="19">
    <location>
        <begin position="120"/>
        <end position="490"/>
    </location>
</feature>
<evidence type="ECO:0000256" key="3">
    <source>
        <dbReference type="ARBA" id="ARBA00004371"/>
    </source>
</evidence>
<dbReference type="InterPro" id="IPR019954">
    <property type="entry name" value="Ubiquitin_CS"/>
</dbReference>
<sequence length="1231" mass="140045">MMLYVFHVDTGTMITFDMRLVSESVGHLKEAVEKSTNIPVEKQVLLISGGECLDAANSIGSYAAGTDTNPIFLFSKAVLEAPVPPSSNSDSDIEDDTAERIKEAIDLPPSFNTVHRRAMLSQQLHERAKEQIQLCERLVHDQHLQQQGWSAVVASLEDLTAEFKKRTTAFSYNYTEYLKERDTYIKFLDNFHDDLSVLEKIPILPVLIAPDDEADTGTETSKEDDEDEEETDTRTSKTSSETGEGEKTKTLLDWISVSEDKSNMDQLYEVCLRGLEQFSDLVCNSMDAEILEVLTNADNNQMKEIKGLGERLSGLETLMREAKKYVLEQAENAKSFTNNQHRVSNLKDASILPDLCGSHRRLLYQMAQNHQQLCDIRRRCTKAKEELSQNLFHRLKWVMFIQNKLVALDQKLVIFHQSLCRLRRHLDVLQQIHLTPATYLCAVAEVVRRKLFSQSFLMWASDVACQLLTIHNDEVARRKEFQSQFEGHFLVTLFPGMNDLPPPFATQAPAPFDGKLPHITRADVDRLRAELPEFAEHLAMPDTSGFTNFFLTKSLVKAELDKVDESGDIKEVEKKLVQVMGAQLEGNLPHGLPHLRDIDRGCESETDTEEFEKVGQSPLDPSPRPGTQDAATCTEDNLQISRSEHEKLKGTLETLGHLSTNAINQLRAELTEIRHIFLADKEFLESGYKSITMCQSRVLETCKADQVATENLISSHESEVSSLKNMCSDKEDDLNNVKIANIVMEQKLQKTNDELAELKSVLLRLKEDHHARVEELRKQLSDKESEKEKMVKDVTDRLNREHKAELENIRSRFKLMTRSPSDSSLEKIGDFSSIPNHETILLQMKETFEIQRDWAVKEAVEQERSRWEKLLDERIAHMEEKFAEEKRSLIEDLSRKIGEEKEKQIDVLRERERNLNLEIIKYKGTIQQLTEAEMVTSSTDTKEKAELQEKFDNLKRENEALKRDLDSIKKPASQPDMTASVAVIDSGAQTIPEGAVTSTSGNESAMTASTVESMCESTTSTGTRRSSKSYTERCVKGLKVEIYWDESHHCFRLDLEGKLYFLHCDYLPAMGLEIVNGAPNKQRVFGEVIEKEYCMSKKDDNRYNVPKGKKFFRVKVKPAENMDTSTWKDNRPVSIPEDPVEESEQQERPEPETQPVESTAIIEPPEEILPESIEKIFHDSGVVEEVVEEAAVAIENLSSDDRYLVSSNKLVKKTNWLGMVVSSIFGKNEPV</sequence>
<dbReference type="GO" id="GO:0031090">
    <property type="term" value="C:organelle membrane"/>
    <property type="evidence" value="ECO:0007669"/>
    <property type="project" value="UniProtKB-ARBA"/>
</dbReference>
<keyword evidence="12" id="KW-0539">Nucleus</keyword>
<keyword evidence="11" id="KW-0458">Lysosome</keyword>
<dbReference type="GO" id="GO:0061723">
    <property type="term" value="P:glycophagy"/>
    <property type="evidence" value="ECO:0007669"/>
    <property type="project" value="TreeGrafter"/>
</dbReference>
<dbReference type="PANTHER" id="PTHR13222:SF1">
    <property type="entry name" value="RB1-INDUCIBLE COILED-COIL PROTEIN 1"/>
    <property type="match status" value="1"/>
</dbReference>
<evidence type="ECO:0000256" key="7">
    <source>
        <dbReference type="ARBA" id="ARBA00023006"/>
    </source>
</evidence>
<dbReference type="GO" id="GO:0034045">
    <property type="term" value="C:phagophore assembly site membrane"/>
    <property type="evidence" value="ECO:0007669"/>
    <property type="project" value="TreeGrafter"/>
</dbReference>
<evidence type="ECO:0000256" key="1">
    <source>
        <dbReference type="ARBA" id="ARBA00004123"/>
    </source>
</evidence>
<dbReference type="SUPFAM" id="SSF54236">
    <property type="entry name" value="Ubiquitin-like"/>
    <property type="match status" value="1"/>
</dbReference>
<dbReference type="GO" id="GO:0061709">
    <property type="term" value="P:reticulophagy"/>
    <property type="evidence" value="ECO:0007669"/>
    <property type="project" value="TreeGrafter"/>
</dbReference>
<dbReference type="OrthoDB" id="447953at2759"/>
<protein>
    <recommendedName>
        <fullName evidence="15">RB1-inducible coiled-coil protein 1</fullName>
    </recommendedName>
    <alternativeName>
        <fullName evidence="16">FAK family kinase-interacting protein of 200 kDa</fullName>
    </alternativeName>
</protein>
<evidence type="ECO:0000256" key="17">
    <source>
        <dbReference type="SAM" id="Coils"/>
    </source>
</evidence>
<name>A0A9P0FIV2_BRAAE</name>
<comment type="subcellular location">
    <subcellularLocation>
        <location evidence="4">Cytoplasm</location>
        <location evidence="4">Cytosol</location>
    </subcellularLocation>
    <subcellularLocation>
        <location evidence="3">Lysosome</location>
    </subcellularLocation>
    <subcellularLocation>
        <location evidence="1">Nucleus</location>
    </subcellularLocation>
    <subcellularLocation>
        <location evidence="2">Preautophagosomal structure</location>
    </subcellularLocation>
</comment>
<evidence type="ECO:0000259" key="19">
    <source>
        <dbReference type="Pfam" id="PF04108"/>
    </source>
</evidence>
<evidence type="ECO:0000256" key="10">
    <source>
        <dbReference type="ARBA" id="ARBA00023163"/>
    </source>
</evidence>
<feature type="region of interest" description="Disordered" evidence="18">
    <location>
        <begin position="209"/>
        <end position="245"/>
    </location>
</feature>
<dbReference type="InterPro" id="IPR029071">
    <property type="entry name" value="Ubiquitin-like_domsf"/>
</dbReference>
<keyword evidence="10" id="KW-0804">Transcription</keyword>
<keyword evidence="7" id="KW-0072">Autophagy</keyword>
<dbReference type="GO" id="GO:0034727">
    <property type="term" value="P:piecemeal microautophagy of the nucleus"/>
    <property type="evidence" value="ECO:0007669"/>
    <property type="project" value="TreeGrafter"/>
</dbReference>
<evidence type="ECO:0000256" key="11">
    <source>
        <dbReference type="ARBA" id="ARBA00023228"/>
    </source>
</evidence>
<dbReference type="GO" id="GO:0005764">
    <property type="term" value="C:lysosome"/>
    <property type="evidence" value="ECO:0007669"/>
    <property type="project" value="UniProtKB-SubCell"/>
</dbReference>
<feature type="compositionally biased region" description="Acidic residues" evidence="18">
    <location>
        <begin position="210"/>
        <end position="231"/>
    </location>
</feature>
<evidence type="ECO:0000256" key="13">
    <source>
        <dbReference type="ARBA" id="ARBA00023306"/>
    </source>
</evidence>
<dbReference type="GO" id="GO:0000045">
    <property type="term" value="P:autophagosome assembly"/>
    <property type="evidence" value="ECO:0007669"/>
    <property type="project" value="InterPro"/>
</dbReference>
<evidence type="ECO:0000256" key="14">
    <source>
        <dbReference type="ARBA" id="ARBA00053494"/>
    </source>
</evidence>
<feature type="region of interest" description="Disordered" evidence="18">
    <location>
        <begin position="1123"/>
        <end position="1162"/>
    </location>
</feature>
<dbReference type="GO" id="GO:0008285">
    <property type="term" value="P:negative regulation of cell population proliferation"/>
    <property type="evidence" value="ECO:0007669"/>
    <property type="project" value="UniProtKB-ARBA"/>
</dbReference>
<keyword evidence="9 17" id="KW-0175">Coiled coil</keyword>
<keyword evidence="6" id="KW-0597">Phosphoprotein</keyword>
<dbReference type="PANTHER" id="PTHR13222">
    <property type="entry name" value="RB1-INDUCIBLE COILED-COIL"/>
    <property type="match status" value="1"/>
</dbReference>
<dbReference type="InterPro" id="IPR045326">
    <property type="entry name" value="ATG17-like_dom"/>
</dbReference>
<keyword evidence="8" id="KW-0805">Transcription regulation</keyword>
<feature type="compositionally biased region" description="Low complexity" evidence="18">
    <location>
        <begin position="1153"/>
        <end position="1162"/>
    </location>
</feature>
<evidence type="ECO:0000256" key="5">
    <source>
        <dbReference type="ARBA" id="ARBA00022490"/>
    </source>
</evidence>
<dbReference type="GO" id="GO:0005634">
    <property type="term" value="C:nucleus"/>
    <property type="evidence" value="ECO:0007669"/>
    <property type="project" value="UniProtKB-SubCell"/>
</dbReference>
<keyword evidence="5" id="KW-0963">Cytoplasm</keyword>
<dbReference type="EMBL" id="OV121136">
    <property type="protein sequence ID" value="CAH0556839.1"/>
    <property type="molecule type" value="Genomic_DNA"/>
</dbReference>
<dbReference type="GO" id="GO:0000422">
    <property type="term" value="P:autophagy of mitochondrion"/>
    <property type="evidence" value="ECO:0007669"/>
    <property type="project" value="TreeGrafter"/>
</dbReference>
<dbReference type="GO" id="GO:0034517">
    <property type="term" value="P:ribophagy"/>
    <property type="evidence" value="ECO:0007669"/>
    <property type="project" value="TreeGrafter"/>
</dbReference>
<feature type="region of interest" description="Disordered" evidence="18">
    <location>
        <begin position="603"/>
        <end position="630"/>
    </location>
</feature>
<dbReference type="CDD" id="cd17060">
    <property type="entry name" value="Ubl_RB1CC1"/>
    <property type="match status" value="1"/>
</dbReference>
<feature type="coiled-coil region" evidence="17">
    <location>
        <begin position="883"/>
        <end position="964"/>
    </location>
</feature>
<evidence type="ECO:0000313" key="20">
    <source>
        <dbReference type="EMBL" id="CAH0556839.1"/>
    </source>
</evidence>
<dbReference type="Proteomes" id="UP001154078">
    <property type="component" value="Chromosome 5"/>
</dbReference>